<reference evidence="1 2" key="1">
    <citation type="journal article" date="2024" name="Int. J. Syst. Evol. Microbiol.">
        <title>Virgibacillus tibetensis sp. nov., isolated from salt lake on the Tibetan Plateau of China.</title>
        <authorList>
            <person name="Phurbu D."/>
            <person name="Liu Z.-X."/>
            <person name="Wang R."/>
            <person name="Zheng Y.-Y."/>
            <person name="Liu H.-C."/>
            <person name="Zhou Y.-G."/>
            <person name="Yu Y.-J."/>
            <person name="Li A.-H."/>
        </authorList>
    </citation>
    <scope>NUCLEOTIDE SEQUENCE [LARGE SCALE GENOMIC DNA]</scope>
    <source>
        <strain evidence="1 2">C22-A2</strain>
    </source>
</reference>
<gene>
    <name evidence="1" type="ORF">QGM71_02555</name>
</gene>
<dbReference type="RefSeq" id="WP_327605938.1">
    <property type="nucleotide sequence ID" value="NZ_JARZFX010000001.1"/>
</dbReference>
<evidence type="ECO:0008006" key="3">
    <source>
        <dbReference type="Google" id="ProtNLM"/>
    </source>
</evidence>
<accession>A0ABU6KB44</accession>
<keyword evidence="2" id="KW-1185">Reference proteome</keyword>
<organism evidence="1 2">
    <name type="scientific">Virgibacillus tibetensis</name>
    <dbReference type="NCBI Taxonomy" id="3042313"/>
    <lineage>
        <taxon>Bacteria</taxon>
        <taxon>Bacillati</taxon>
        <taxon>Bacillota</taxon>
        <taxon>Bacilli</taxon>
        <taxon>Bacillales</taxon>
        <taxon>Bacillaceae</taxon>
        <taxon>Virgibacillus</taxon>
    </lineage>
</organism>
<dbReference type="InterPro" id="IPR007731">
    <property type="entry name" value="DUF669"/>
</dbReference>
<dbReference type="Pfam" id="PF05037">
    <property type="entry name" value="DUF669"/>
    <property type="match status" value="1"/>
</dbReference>
<protein>
    <recommendedName>
        <fullName evidence="3">DUF669 domain-containing protein</fullName>
    </recommendedName>
</protein>
<dbReference type="Proteomes" id="UP001335737">
    <property type="component" value="Unassembled WGS sequence"/>
</dbReference>
<sequence>MGLNLKEMAAEILNEGFDPRKDAVGGDFEDLPDGLYDGILTDVKWQGPNDNGTEWLSFEFEILNEGYENRKYFGNVFFSNEKMMQLNLKRAMKTAAVLDVDLTIEDFEDTDQLIEALQAAIGNQCMIELKTNKKKTFQNWEALEEAPFE</sequence>
<evidence type="ECO:0000313" key="1">
    <source>
        <dbReference type="EMBL" id="MEC5422371.1"/>
    </source>
</evidence>
<name>A0ABU6KB44_9BACI</name>
<evidence type="ECO:0000313" key="2">
    <source>
        <dbReference type="Proteomes" id="UP001335737"/>
    </source>
</evidence>
<comment type="caution">
    <text evidence="1">The sequence shown here is derived from an EMBL/GenBank/DDBJ whole genome shotgun (WGS) entry which is preliminary data.</text>
</comment>
<proteinExistence type="predicted"/>
<dbReference type="EMBL" id="JARZFX010000001">
    <property type="protein sequence ID" value="MEC5422371.1"/>
    <property type="molecule type" value="Genomic_DNA"/>
</dbReference>